<feature type="region of interest" description="Disordered" evidence="2">
    <location>
        <begin position="107"/>
        <end position="146"/>
    </location>
</feature>
<dbReference type="Gene3D" id="1.10.530.10">
    <property type="match status" value="1"/>
</dbReference>
<protein>
    <submittedName>
        <fullName evidence="4">Lytic transglycosylase domain-containing protein</fullName>
    </submittedName>
</protein>
<dbReference type="AlphaFoldDB" id="A0A2X0J8N2"/>
<dbReference type="InterPro" id="IPR023346">
    <property type="entry name" value="Lysozyme-like_dom_sf"/>
</dbReference>
<keyword evidence="1" id="KW-0175">Coiled coil</keyword>
<evidence type="ECO:0000256" key="2">
    <source>
        <dbReference type="SAM" id="MobiDB-lite"/>
    </source>
</evidence>
<dbReference type="EMBL" id="QKYN01000023">
    <property type="protein sequence ID" value="RAG86646.1"/>
    <property type="molecule type" value="Genomic_DNA"/>
</dbReference>
<feature type="chain" id="PRO_5038727296" evidence="3">
    <location>
        <begin position="33"/>
        <end position="236"/>
    </location>
</feature>
<organism evidence="4 5">
    <name type="scientific">Streptacidiphilus pinicola</name>
    <dbReference type="NCBI Taxonomy" id="2219663"/>
    <lineage>
        <taxon>Bacteria</taxon>
        <taxon>Bacillati</taxon>
        <taxon>Actinomycetota</taxon>
        <taxon>Actinomycetes</taxon>
        <taxon>Kitasatosporales</taxon>
        <taxon>Streptomycetaceae</taxon>
        <taxon>Streptacidiphilus</taxon>
    </lineage>
</organism>
<evidence type="ECO:0000256" key="3">
    <source>
        <dbReference type="SAM" id="SignalP"/>
    </source>
</evidence>
<feature type="compositionally biased region" description="Low complexity" evidence="2">
    <location>
        <begin position="111"/>
        <end position="146"/>
    </location>
</feature>
<evidence type="ECO:0000313" key="4">
    <source>
        <dbReference type="EMBL" id="RAG86646.1"/>
    </source>
</evidence>
<accession>A0A2X0J8N2</accession>
<feature type="signal peptide" evidence="3">
    <location>
        <begin position="1"/>
        <end position="32"/>
    </location>
</feature>
<comment type="caution">
    <text evidence="4">The sequence shown here is derived from an EMBL/GenBank/DDBJ whole genome shotgun (WGS) entry which is preliminary data.</text>
</comment>
<evidence type="ECO:0000256" key="1">
    <source>
        <dbReference type="SAM" id="Coils"/>
    </source>
</evidence>
<feature type="coiled-coil region" evidence="1">
    <location>
        <begin position="56"/>
        <end position="89"/>
    </location>
</feature>
<sequence>MPSLPSFSLRKRGIAIVGSVAAVGLAATAAVALPGNGASSAVADPNAKAAVASASAQASQEAAAKAAAAKAAAEQKAAAEAKAAAAKKAADEKAAADKAAAHKAAAEKAAADQAAAQRAAQQAANRSQQRQPVQQQAPAAPSGSPQEIAAQIVPADQLASFDQIISHESGWNVTATNPSSGAYGLAQALPGSKMASAGADWQTNPATQIRWALSYMDSTYGSPNAAWAFWQAHNWY</sequence>
<dbReference type="RefSeq" id="WP_111499731.1">
    <property type="nucleotide sequence ID" value="NZ_QKYN01000023.1"/>
</dbReference>
<name>A0A2X0J8N2_9ACTN</name>
<gene>
    <name evidence="4" type="ORF">DN069_05735</name>
</gene>
<dbReference type="OrthoDB" id="9766277at2"/>
<evidence type="ECO:0000313" key="5">
    <source>
        <dbReference type="Proteomes" id="UP000248889"/>
    </source>
</evidence>
<keyword evidence="3" id="KW-0732">Signal</keyword>
<proteinExistence type="predicted"/>
<keyword evidence="5" id="KW-1185">Reference proteome</keyword>
<reference evidence="4 5" key="1">
    <citation type="submission" date="2018-06" db="EMBL/GenBank/DDBJ databases">
        <title>Streptacidiphilus pinicola sp. nov., isolated from pine grove soil.</title>
        <authorList>
            <person name="Roh S.G."/>
            <person name="Park S."/>
            <person name="Kim M.-K."/>
            <person name="Yun B.-R."/>
            <person name="Park J."/>
            <person name="Kim M.J."/>
            <person name="Kim Y.S."/>
            <person name="Kim S.B."/>
        </authorList>
    </citation>
    <scope>NUCLEOTIDE SEQUENCE [LARGE SCALE GENOMIC DNA]</scope>
    <source>
        <strain evidence="4 5">MMS16-CNU450</strain>
    </source>
</reference>
<dbReference type="Proteomes" id="UP000248889">
    <property type="component" value="Unassembled WGS sequence"/>
</dbReference>
<dbReference type="SUPFAM" id="SSF53955">
    <property type="entry name" value="Lysozyme-like"/>
    <property type="match status" value="1"/>
</dbReference>